<dbReference type="InterPro" id="IPR029058">
    <property type="entry name" value="AB_hydrolase_fold"/>
</dbReference>
<name>A0A9W7BSG3_9STRA</name>
<dbReference type="InterPro" id="IPR051044">
    <property type="entry name" value="MAG_DAG_Lipase"/>
</dbReference>
<dbReference type="EMBL" id="BRXY01000449">
    <property type="protein sequence ID" value="GMH95787.1"/>
    <property type="molecule type" value="Genomic_DNA"/>
</dbReference>
<protein>
    <recommendedName>
        <fullName evidence="1">Serine aminopeptidase S33 domain-containing protein</fullName>
    </recommendedName>
</protein>
<proteinExistence type="predicted"/>
<gene>
    <name evidence="2" type="ORF">TrST_g12700</name>
</gene>
<dbReference type="SUPFAM" id="SSF53474">
    <property type="entry name" value="alpha/beta-Hydrolases"/>
    <property type="match status" value="1"/>
</dbReference>
<evidence type="ECO:0000313" key="2">
    <source>
        <dbReference type="EMBL" id="GMH95787.1"/>
    </source>
</evidence>
<sequence length="376" mass="41634">MHKRGQIAYTPVSTFESESTTMAAADGSYGDMKETLKTVVGVSSPLPLVPCMKVDSFVNAQGLKVVTYAFDPSADAEFGAAKLKGVVILLHGYGAHTQYQWFHAKTSGECRTSYEDTTIDNLVKQGYACRTLDHQGGGRSEGVGSMRGNYLFENLVEEAEQYISEVVMNEPHLKNLPAFLFGISMGGATAIRLSENNPDRYTGMVTFAPMISLEKVRQAQVFHCIKNKHLEPFIGLLACLAPTMAIAKSSPNTMFPMMQLEYENDPMCYHEDTRVIVAKSFIDITARFMGPRGFDNVTVPFATFHSVHDTLTDIEGTEALFTRSSNVRNMDKKFFKVGEGLDVGVKMWHNLIAEPGRDLVFAAALSWMDERCVVKK</sequence>
<keyword evidence="3" id="KW-1185">Reference proteome</keyword>
<reference evidence="3" key="1">
    <citation type="journal article" date="2023" name="Commun. Biol.">
        <title>Genome analysis of Parmales, the sister group of diatoms, reveals the evolutionary specialization of diatoms from phago-mixotrophs to photoautotrophs.</title>
        <authorList>
            <person name="Ban H."/>
            <person name="Sato S."/>
            <person name="Yoshikawa S."/>
            <person name="Yamada K."/>
            <person name="Nakamura Y."/>
            <person name="Ichinomiya M."/>
            <person name="Sato N."/>
            <person name="Blanc-Mathieu R."/>
            <person name="Endo H."/>
            <person name="Kuwata A."/>
            <person name="Ogata H."/>
        </authorList>
    </citation>
    <scope>NUCLEOTIDE SEQUENCE [LARGE SCALE GENOMIC DNA]</scope>
    <source>
        <strain evidence="3">NIES 3701</strain>
    </source>
</reference>
<evidence type="ECO:0000313" key="3">
    <source>
        <dbReference type="Proteomes" id="UP001165085"/>
    </source>
</evidence>
<dbReference type="InterPro" id="IPR022742">
    <property type="entry name" value="Hydrolase_4"/>
</dbReference>
<dbReference type="AlphaFoldDB" id="A0A9W7BSG3"/>
<feature type="domain" description="Serine aminopeptidase S33" evidence="1">
    <location>
        <begin position="83"/>
        <end position="326"/>
    </location>
</feature>
<dbReference type="Gene3D" id="3.40.50.1820">
    <property type="entry name" value="alpha/beta hydrolase"/>
    <property type="match status" value="1"/>
</dbReference>
<dbReference type="PANTHER" id="PTHR11614">
    <property type="entry name" value="PHOSPHOLIPASE-RELATED"/>
    <property type="match status" value="1"/>
</dbReference>
<evidence type="ECO:0000259" key="1">
    <source>
        <dbReference type="Pfam" id="PF12146"/>
    </source>
</evidence>
<dbReference type="OrthoDB" id="2498029at2759"/>
<comment type="caution">
    <text evidence="2">The sequence shown here is derived from an EMBL/GenBank/DDBJ whole genome shotgun (WGS) entry which is preliminary data.</text>
</comment>
<dbReference type="Proteomes" id="UP001165085">
    <property type="component" value="Unassembled WGS sequence"/>
</dbReference>
<accession>A0A9W7BSG3</accession>
<dbReference type="Pfam" id="PF12146">
    <property type="entry name" value="Hydrolase_4"/>
    <property type="match status" value="1"/>
</dbReference>
<organism evidence="2 3">
    <name type="scientific">Triparma strigata</name>
    <dbReference type="NCBI Taxonomy" id="1606541"/>
    <lineage>
        <taxon>Eukaryota</taxon>
        <taxon>Sar</taxon>
        <taxon>Stramenopiles</taxon>
        <taxon>Ochrophyta</taxon>
        <taxon>Bolidophyceae</taxon>
        <taxon>Parmales</taxon>
        <taxon>Triparmaceae</taxon>
        <taxon>Triparma</taxon>
    </lineage>
</organism>